<sequence>MKTNFIEDRSKLKFSGAISVLLILQHVGREDKISVLVSSTLGPAAVWMLSLSPDKSHFEWKRETVLEDTRGHDAVVCSGSGDQLIGIGTYGGVILLYKRTDLLSHDYYVAPCSVIEMHVSVISVIFLKDEMLAVLTTSGLHTVQCHQSDQ</sequence>
<gene>
    <name evidence="1" type="ORF">NLS_LOCUS9557</name>
</gene>
<organism evidence="1 2">
    <name type="scientific">Litomosoides sigmodontis</name>
    <name type="common">Filarial nematode worm</name>
    <dbReference type="NCBI Taxonomy" id="42156"/>
    <lineage>
        <taxon>Eukaryota</taxon>
        <taxon>Metazoa</taxon>
        <taxon>Ecdysozoa</taxon>
        <taxon>Nematoda</taxon>
        <taxon>Chromadorea</taxon>
        <taxon>Rhabditida</taxon>
        <taxon>Spirurina</taxon>
        <taxon>Spiruromorpha</taxon>
        <taxon>Filarioidea</taxon>
        <taxon>Onchocercidae</taxon>
        <taxon>Litomosoides</taxon>
    </lineage>
</organism>
<keyword evidence="2" id="KW-1185">Reference proteome</keyword>
<evidence type="ECO:0008006" key="3">
    <source>
        <dbReference type="Google" id="ProtNLM"/>
    </source>
</evidence>
<dbReference type="STRING" id="42156.A0A3P7K398"/>
<evidence type="ECO:0000313" key="1">
    <source>
        <dbReference type="EMBL" id="VDM91942.1"/>
    </source>
</evidence>
<evidence type="ECO:0000313" key="2">
    <source>
        <dbReference type="Proteomes" id="UP000277928"/>
    </source>
</evidence>
<protein>
    <recommendedName>
        <fullName evidence="3">PTHB1 N-terminal domain-containing protein</fullName>
    </recommendedName>
</protein>
<dbReference type="Proteomes" id="UP000277928">
    <property type="component" value="Unassembled WGS sequence"/>
</dbReference>
<proteinExistence type="predicted"/>
<reference evidence="1 2" key="1">
    <citation type="submission" date="2018-08" db="EMBL/GenBank/DDBJ databases">
        <authorList>
            <person name="Laetsch R D."/>
            <person name="Stevens L."/>
            <person name="Kumar S."/>
            <person name="Blaxter L. M."/>
        </authorList>
    </citation>
    <scope>NUCLEOTIDE SEQUENCE [LARGE SCALE GENOMIC DNA]</scope>
</reference>
<dbReference type="AlphaFoldDB" id="A0A3P7K398"/>
<dbReference type="EMBL" id="UYRX01001693">
    <property type="protein sequence ID" value="VDM91942.1"/>
    <property type="molecule type" value="Genomic_DNA"/>
</dbReference>
<name>A0A3P7K398_LITSI</name>
<accession>A0A3P7K398</accession>
<dbReference type="OrthoDB" id="10267127at2759"/>